<evidence type="ECO:0000313" key="4">
    <source>
        <dbReference type="Proteomes" id="UP001165121"/>
    </source>
</evidence>
<dbReference type="Pfam" id="PF22562">
    <property type="entry name" value="UBA_7"/>
    <property type="match status" value="1"/>
</dbReference>
<dbReference type="OrthoDB" id="125622at2759"/>
<dbReference type="PROSITE" id="PS50030">
    <property type="entry name" value="UBA"/>
    <property type="match status" value="1"/>
</dbReference>
<proteinExistence type="predicted"/>
<dbReference type="InterPro" id="IPR015940">
    <property type="entry name" value="UBA"/>
</dbReference>
<dbReference type="AlphaFoldDB" id="A0A9W6TX73"/>
<feature type="domain" description="UBA" evidence="2">
    <location>
        <begin position="144"/>
        <end position="188"/>
    </location>
</feature>
<dbReference type="EMBL" id="BSXT01000214">
    <property type="protein sequence ID" value="GMF21025.1"/>
    <property type="molecule type" value="Genomic_DNA"/>
</dbReference>
<dbReference type="SUPFAM" id="SSF46934">
    <property type="entry name" value="UBA-like"/>
    <property type="match status" value="1"/>
</dbReference>
<sequence>MHENGRIQSENGSEESQKCVHHISIQPHPVSGMLVLRVRCVDDGRELLLERHGANAHSIQVAELKALVLQQRQHLNRSGAAANLTDAQDSGLEECFVLLRGQILADPDVVDLNALGPSDFFVFASDAPQPRGGSGSSGEMQSGGADPAVLEVLRSQLVDMGFSSERAMHALRQSSNNLVDAAALLVEGKVALSPGGKVSMDDEEIEPDLHPSIAPLRSLMHDENMMKLRELAAIESFQALTLLKEVFSSETLNQLNENPVATLRLLSMPAPTGTESLETAEYGEDKVIDVKTSNWSVSPSCQSNGAVDRVSTNSLIRCFSARLSHNVVFVYFILVGCSSLQWALIETWWKQYMNPVVVTNKWQPMRCCKPWSPEKFWGRQYDLSIPDA</sequence>
<keyword evidence="4" id="KW-1185">Reference proteome</keyword>
<keyword evidence="1" id="KW-0812">Transmembrane</keyword>
<keyword evidence="1" id="KW-0472">Membrane</keyword>
<evidence type="ECO:0000259" key="2">
    <source>
        <dbReference type="PROSITE" id="PS50030"/>
    </source>
</evidence>
<feature type="transmembrane region" description="Helical" evidence="1">
    <location>
        <begin position="327"/>
        <end position="345"/>
    </location>
</feature>
<comment type="caution">
    <text evidence="3">The sequence shown here is derived from an EMBL/GenBank/DDBJ whole genome shotgun (WGS) entry which is preliminary data.</text>
</comment>
<accession>A0A9W6TX73</accession>
<dbReference type="Proteomes" id="UP001165121">
    <property type="component" value="Unassembled WGS sequence"/>
</dbReference>
<dbReference type="Gene3D" id="1.10.8.10">
    <property type="entry name" value="DNA helicase RuvA subunit, C-terminal domain"/>
    <property type="match status" value="1"/>
</dbReference>
<name>A0A9W6TX73_9STRA</name>
<gene>
    <name evidence="3" type="ORF">Pfra01_000267600</name>
</gene>
<dbReference type="InterPro" id="IPR009060">
    <property type="entry name" value="UBA-like_sf"/>
</dbReference>
<reference evidence="3" key="1">
    <citation type="submission" date="2023-04" db="EMBL/GenBank/DDBJ databases">
        <title>Phytophthora fragariaefolia NBRC 109709.</title>
        <authorList>
            <person name="Ichikawa N."/>
            <person name="Sato H."/>
            <person name="Tonouchi N."/>
        </authorList>
    </citation>
    <scope>NUCLEOTIDE SEQUENCE</scope>
    <source>
        <strain evidence="3">NBRC 109709</strain>
    </source>
</reference>
<organism evidence="3 4">
    <name type="scientific">Phytophthora fragariaefolia</name>
    <dbReference type="NCBI Taxonomy" id="1490495"/>
    <lineage>
        <taxon>Eukaryota</taxon>
        <taxon>Sar</taxon>
        <taxon>Stramenopiles</taxon>
        <taxon>Oomycota</taxon>
        <taxon>Peronosporomycetes</taxon>
        <taxon>Peronosporales</taxon>
        <taxon>Peronosporaceae</taxon>
        <taxon>Phytophthora</taxon>
    </lineage>
</organism>
<keyword evidence="1" id="KW-1133">Transmembrane helix</keyword>
<evidence type="ECO:0000256" key="1">
    <source>
        <dbReference type="SAM" id="Phobius"/>
    </source>
</evidence>
<evidence type="ECO:0000313" key="3">
    <source>
        <dbReference type="EMBL" id="GMF21025.1"/>
    </source>
</evidence>
<protein>
    <submittedName>
        <fullName evidence="3">Unnamed protein product</fullName>
    </submittedName>
</protein>